<evidence type="ECO:0000313" key="1">
    <source>
        <dbReference type="EMBL" id="KAK1324871.1"/>
    </source>
</evidence>
<name>A0AAV9FGZ3_ACOCL</name>
<proteinExistence type="predicted"/>
<dbReference type="EMBL" id="JAUJYO010000001">
    <property type="protein sequence ID" value="KAK1324871.1"/>
    <property type="molecule type" value="Genomic_DNA"/>
</dbReference>
<sequence length="57" mass="6772">MSEDGQKGGEDEDETVIQMTNLLLSSLMEMNFREFIWVNCWEFHQQNNFLKSQVITE</sequence>
<dbReference type="AlphaFoldDB" id="A0AAV9FGZ3"/>
<organism evidence="1 2">
    <name type="scientific">Acorus calamus</name>
    <name type="common">Sweet flag</name>
    <dbReference type="NCBI Taxonomy" id="4465"/>
    <lineage>
        <taxon>Eukaryota</taxon>
        <taxon>Viridiplantae</taxon>
        <taxon>Streptophyta</taxon>
        <taxon>Embryophyta</taxon>
        <taxon>Tracheophyta</taxon>
        <taxon>Spermatophyta</taxon>
        <taxon>Magnoliopsida</taxon>
        <taxon>Liliopsida</taxon>
        <taxon>Acoraceae</taxon>
        <taxon>Acorus</taxon>
    </lineage>
</organism>
<protein>
    <submittedName>
        <fullName evidence="1">Uncharacterized protein</fullName>
    </submittedName>
</protein>
<reference evidence="1" key="1">
    <citation type="journal article" date="2023" name="Nat. Commun.">
        <title>Diploid and tetraploid genomes of Acorus and the evolution of monocots.</title>
        <authorList>
            <person name="Ma L."/>
            <person name="Liu K.W."/>
            <person name="Li Z."/>
            <person name="Hsiao Y.Y."/>
            <person name="Qi Y."/>
            <person name="Fu T."/>
            <person name="Tang G.D."/>
            <person name="Zhang D."/>
            <person name="Sun W.H."/>
            <person name="Liu D.K."/>
            <person name="Li Y."/>
            <person name="Chen G.Z."/>
            <person name="Liu X.D."/>
            <person name="Liao X.Y."/>
            <person name="Jiang Y.T."/>
            <person name="Yu X."/>
            <person name="Hao Y."/>
            <person name="Huang J."/>
            <person name="Zhao X.W."/>
            <person name="Ke S."/>
            <person name="Chen Y.Y."/>
            <person name="Wu W.L."/>
            <person name="Hsu J.L."/>
            <person name="Lin Y.F."/>
            <person name="Huang M.D."/>
            <person name="Li C.Y."/>
            <person name="Huang L."/>
            <person name="Wang Z.W."/>
            <person name="Zhao X."/>
            <person name="Zhong W.Y."/>
            <person name="Peng D.H."/>
            <person name="Ahmad S."/>
            <person name="Lan S."/>
            <person name="Zhang J.S."/>
            <person name="Tsai W.C."/>
            <person name="Van de Peer Y."/>
            <person name="Liu Z.J."/>
        </authorList>
    </citation>
    <scope>NUCLEOTIDE SEQUENCE</scope>
    <source>
        <strain evidence="1">CP</strain>
    </source>
</reference>
<gene>
    <name evidence="1" type="ORF">QJS10_CPA01g01962</name>
</gene>
<comment type="caution">
    <text evidence="1">The sequence shown here is derived from an EMBL/GenBank/DDBJ whole genome shotgun (WGS) entry which is preliminary data.</text>
</comment>
<evidence type="ECO:0000313" key="2">
    <source>
        <dbReference type="Proteomes" id="UP001180020"/>
    </source>
</evidence>
<reference evidence="1" key="2">
    <citation type="submission" date="2023-06" db="EMBL/GenBank/DDBJ databases">
        <authorList>
            <person name="Ma L."/>
            <person name="Liu K.-W."/>
            <person name="Li Z."/>
            <person name="Hsiao Y.-Y."/>
            <person name="Qi Y."/>
            <person name="Fu T."/>
            <person name="Tang G."/>
            <person name="Zhang D."/>
            <person name="Sun W.-H."/>
            <person name="Liu D.-K."/>
            <person name="Li Y."/>
            <person name="Chen G.-Z."/>
            <person name="Liu X.-D."/>
            <person name="Liao X.-Y."/>
            <person name="Jiang Y.-T."/>
            <person name="Yu X."/>
            <person name="Hao Y."/>
            <person name="Huang J."/>
            <person name="Zhao X.-W."/>
            <person name="Ke S."/>
            <person name="Chen Y.-Y."/>
            <person name="Wu W.-L."/>
            <person name="Hsu J.-L."/>
            <person name="Lin Y.-F."/>
            <person name="Huang M.-D."/>
            <person name="Li C.-Y."/>
            <person name="Huang L."/>
            <person name="Wang Z.-W."/>
            <person name="Zhao X."/>
            <person name="Zhong W.-Y."/>
            <person name="Peng D.-H."/>
            <person name="Ahmad S."/>
            <person name="Lan S."/>
            <person name="Zhang J.-S."/>
            <person name="Tsai W.-C."/>
            <person name="Van De Peer Y."/>
            <person name="Liu Z.-J."/>
        </authorList>
    </citation>
    <scope>NUCLEOTIDE SEQUENCE</scope>
    <source>
        <strain evidence="1">CP</strain>
        <tissue evidence="1">Leaves</tissue>
    </source>
</reference>
<accession>A0AAV9FGZ3</accession>
<keyword evidence="2" id="KW-1185">Reference proteome</keyword>
<dbReference type="Proteomes" id="UP001180020">
    <property type="component" value="Unassembled WGS sequence"/>
</dbReference>